<dbReference type="SUPFAM" id="SSF56672">
    <property type="entry name" value="DNA/RNA polymerases"/>
    <property type="match status" value="1"/>
</dbReference>
<feature type="region of interest" description="Disordered" evidence="1">
    <location>
        <begin position="826"/>
        <end position="849"/>
    </location>
</feature>
<organism evidence="3 4">
    <name type="scientific">Erysiphe neolycopersici</name>
    <dbReference type="NCBI Taxonomy" id="212602"/>
    <lineage>
        <taxon>Eukaryota</taxon>
        <taxon>Fungi</taxon>
        <taxon>Dikarya</taxon>
        <taxon>Ascomycota</taxon>
        <taxon>Pezizomycotina</taxon>
        <taxon>Leotiomycetes</taxon>
        <taxon>Erysiphales</taxon>
        <taxon>Erysiphaceae</taxon>
        <taxon>Erysiphe</taxon>
    </lineage>
</organism>
<reference evidence="3 4" key="1">
    <citation type="journal article" date="2018" name="BMC Genomics">
        <title>Comparative genome analyses reveal sequence features reflecting distinct modes of host-adaptation between dicot and monocot powdery mildew.</title>
        <authorList>
            <person name="Wu Y."/>
            <person name="Ma X."/>
            <person name="Pan Z."/>
            <person name="Kale S.D."/>
            <person name="Song Y."/>
            <person name="King H."/>
            <person name="Zhang Q."/>
            <person name="Presley C."/>
            <person name="Deng X."/>
            <person name="Wei C.I."/>
            <person name="Xiao S."/>
        </authorList>
    </citation>
    <scope>NUCLEOTIDE SEQUENCE [LARGE SCALE GENOMIC DNA]</scope>
    <source>
        <strain evidence="3">UMSG2</strain>
    </source>
</reference>
<feature type="region of interest" description="Disordered" evidence="1">
    <location>
        <begin position="248"/>
        <end position="278"/>
    </location>
</feature>
<dbReference type="Pfam" id="PF00078">
    <property type="entry name" value="RVT_1"/>
    <property type="match status" value="1"/>
</dbReference>
<evidence type="ECO:0000313" key="4">
    <source>
        <dbReference type="Proteomes" id="UP000286134"/>
    </source>
</evidence>
<feature type="region of interest" description="Disordered" evidence="1">
    <location>
        <begin position="75"/>
        <end position="101"/>
    </location>
</feature>
<protein>
    <recommendedName>
        <fullName evidence="2">Reverse transcriptase domain-containing protein</fullName>
    </recommendedName>
</protein>
<evidence type="ECO:0000256" key="1">
    <source>
        <dbReference type="SAM" id="MobiDB-lite"/>
    </source>
</evidence>
<comment type="caution">
    <text evidence="3">The sequence shown here is derived from an EMBL/GenBank/DDBJ whole genome shotgun (WGS) entry which is preliminary data.</text>
</comment>
<dbReference type="Gene3D" id="3.30.70.270">
    <property type="match status" value="2"/>
</dbReference>
<feature type="compositionally biased region" description="Basic residues" evidence="1">
    <location>
        <begin position="266"/>
        <end position="277"/>
    </location>
</feature>
<keyword evidence="4" id="KW-1185">Reference proteome</keyword>
<feature type="compositionally biased region" description="Polar residues" evidence="1">
    <location>
        <begin position="826"/>
        <end position="836"/>
    </location>
</feature>
<dbReference type="OrthoDB" id="5153223at2759"/>
<dbReference type="InterPro" id="IPR000477">
    <property type="entry name" value="RT_dom"/>
</dbReference>
<feature type="region of interest" description="Disordered" evidence="1">
    <location>
        <begin position="710"/>
        <end position="732"/>
    </location>
</feature>
<dbReference type="Gene3D" id="3.10.10.10">
    <property type="entry name" value="HIV Type 1 Reverse Transcriptase, subunit A, domain 1"/>
    <property type="match status" value="1"/>
</dbReference>
<dbReference type="Proteomes" id="UP000286134">
    <property type="component" value="Unassembled WGS sequence"/>
</dbReference>
<dbReference type="EMBL" id="MCFK01004967">
    <property type="protein sequence ID" value="RKF60580.1"/>
    <property type="molecule type" value="Genomic_DNA"/>
</dbReference>
<gene>
    <name evidence="3" type="ORF">OnM2_049057</name>
</gene>
<dbReference type="CDD" id="cd00303">
    <property type="entry name" value="retropepsin_like"/>
    <property type="match status" value="1"/>
</dbReference>
<dbReference type="STRING" id="212602.A0A420HT26"/>
<feature type="compositionally biased region" description="Polar residues" evidence="1">
    <location>
        <begin position="80"/>
        <end position="90"/>
    </location>
</feature>
<name>A0A420HT26_9PEZI</name>
<feature type="compositionally biased region" description="Acidic residues" evidence="1">
    <location>
        <begin position="713"/>
        <end position="732"/>
    </location>
</feature>
<feature type="compositionally biased region" description="Polar residues" evidence="1">
    <location>
        <begin position="751"/>
        <end position="760"/>
    </location>
</feature>
<dbReference type="InterPro" id="IPR043502">
    <property type="entry name" value="DNA/RNA_pol_sf"/>
</dbReference>
<dbReference type="AlphaFoldDB" id="A0A420HT26"/>
<feature type="non-terminal residue" evidence="3">
    <location>
        <position position="1135"/>
    </location>
</feature>
<dbReference type="PANTHER" id="PTHR33064:SF37">
    <property type="entry name" value="RIBONUCLEASE H"/>
    <property type="match status" value="1"/>
</dbReference>
<dbReference type="InterPro" id="IPR043128">
    <property type="entry name" value="Rev_trsase/Diguanyl_cyclase"/>
</dbReference>
<evidence type="ECO:0000259" key="2">
    <source>
        <dbReference type="Pfam" id="PF00078"/>
    </source>
</evidence>
<dbReference type="InterPro" id="IPR051320">
    <property type="entry name" value="Viral_Replic_Matur_Polypro"/>
</dbReference>
<feature type="domain" description="Reverse transcriptase" evidence="2">
    <location>
        <begin position="930"/>
        <end position="1075"/>
    </location>
</feature>
<sequence>MGRNLRLAEVEETPEVFFESIDLNFSGEATEWVDSTPQYQIFTEQLEKPTLDDVKDFKTALVARFPAKFSVDRSEDTIQEDTGNLTQGRSHTIDTPVEGAPSLSPSERIILRGIIKAFIRGLHDNSLKRTIVTRPTPCSLRSAFDQAQQASTSIKQMEQYLERNGRPLRSVLAEIDQQNKTHQIDEQLKRMVLFNMEPQQVPRLSNQQTDKPIRQKSGNLIDKEQKFLMLANPNEKIENNHQPYVKLDKGQMAGPSVPRVTPPKSLSRHPSSRHRKPECRSRALEYWEQNYLKDIVFNNVSSNSAGFNDGGNVRYRDIENSNWRNRTLRTNEQNIFPQQAEKAKKGDETPVLSYDEYDSAQMTETPITSGKCMSVSIGFEEKETLASKQDFSIKESIEDSIAKLALESYLNGGNLKKRARPMDIHNILNEDERGSKVFKESNRRQRRTKKQLREIIGRQGKGPVSYKKLAEDIRVNLSLMELFQISPDLSKAFRTLSTRINERTMQKRMKTELPNQKEKLSTGVSDSEVLFGKAASPSAITNEKAFRLPVEVKTIKNGKPVRVSLPTKVAQADQGSDMVIVTIGFLEKFGLPIKSLSNKGLDGLTMNVADGTSARLTHYSQFEIGVLGVWRQVEAFVRPFSSRDSGEIHLLLGLPWLHTVCAKIWIKESIIEIGDPERGEKVVKIQGPIFMESEKHKLVLCPKIKKQVSYVDESSEESEEDDTDDEESSDEDISGLFLDEISEKNADLSKESQAQASNDAGPSLVVPGSDVENFVEETKKDNHDNKRIPTYPTERRPIVRKLSDATQEDIDNWFITTKAKLGKLTIEQTNKSSSKEGTPPFNRPKQRRWPPGKEFWLRRIINDGLKCGMYERTMQANGKLSDWNAQSQLVNKSDNPGEWDEPRLPFNYQNVVEDTPGCFVELMSGCHDYLGHPSHQMFFKLDLKHGYWAIMVHPDDRHYFAFSIPGLGQLQPTRMPQGSCSASFSFTELMYLVLGWIPPTKTTLGKESLLAANSADALPDCTFYIDHIFSGFKTFEQGYTLLAEKLLPRLDWAKLRLSFKKMELFVTETVALGVQHFAGGIVKTKAERCESIRKFPTPKSATDVRKFLGAIGITRRWVKNFAEIKQPLSRLTGKV</sequence>
<proteinExistence type="predicted"/>
<accession>A0A420HT26</accession>
<evidence type="ECO:0000313" key="3">
    <source>
        <dbReference type="EMBL" id="RKF60580.1"/>
    </source>
</evidence>
<feature type="region of interest" description="Disordered" evidence="1">
    <location>
        <begin position="747"/>
        <end position="768"/>
    </location>
</feature>
<dbReference type="PANTHER" id="PTHR33064">
    <property type="entry name" value="POL PROTEIN"/>
    <property type="match status" value="1"/>
</dbReference>